<reference evidence="9" key="1">
    <citation type="journal article" date="2019" name="Int. J. Syst. Evol. Microbiol.">
        <title>The Global Catalogue of Microorganisms (GCM) 10K type strain sequencing project: providing services to taxonomists for standard genome sequencing and annotation.</title>
        <authorList>
            <consortium name="The Broad Institute Genomics Platform"/>
            <consortium name="The Broad Institute Genome Sequencing Center for Infectious Disease"/>
            <person name="Wu L."/>
            <person name="Ma J."/>
        </authorList>
    </citation>
    <scope>NUCLEOTIDE SEQUENCE [LARGE SCALE GENOMIC DNA]</scope>
    <source>
        <strain evidence="9">JCM 3369</strain>
    </source>
</reference>
<dbReference type="SUPFAM" id="SSF53613">
    <property type="entry name" value="Ribokinase-like"/>
    <property type="match status" value="1"/>
</dbReference>
<dbReference type="Proteomes" id="UP001595955">
    <property type="component" value="Unassembled WGS sequence"/>
</dbReference>
<evidence type="ECO:0000256" key="3">
    <source>
        <dbReference type="ARBA" id="ARBA00022741"/>
    </source>
</evidence>
<keyword evidence="2 8" id="KW-0808">Transferase</keyword>
<gene>
    <name evidence="8" type="ORF">ACFO3F_02315</name>
</gene>
<dbReference type="PROSITE" id="PS00584">
    <property type="entry name" value="PFKB_KINASES_2"/>
    <property type="match status" value="1"/>
</dbReference>
<dbReference type="InterPro" id="IPR011611">
    <property type="entry name" value="PfkB_dom"/>
</dbReference>
<dbReference type="PANTHER" id="PTHR43085:SF1">
    <property type="entry name" value="PSEUDOURIDINE KINASE-RELATED"/>
    <property type="match status" value="1"/>
</dbReference>
<keyword evidence="9" id="KW-1185">Reference proteome</keyword>
<dbReference type="CDD" id="cd01167">
    <property type="entry name" value="bac_FRK"/>
    <property type="match status" value="1"/>
</dbReference>
<dbReference type="PANTHER" id="PTHR43085">
    <property type="entry name" value="HEXOKINASE FAMILY MEMBER"/>
    <property type="match status" value="1"/>
</dbReference>
<organism evidence="8 9">
    <name type="scientific">Georgenia faecalis</name>
    <dbReference type="NCBI Taxonomy" id="2483799"/>
    <lineage>
        <taxon>Bacteria</taxon>
        <taxon>Bacillati</taxon>
        <taxon>Actinomycetota</taxon>
        <taxon>Actinomycetes</taxon>
        <taxon>Micrococcales</taxon>
        <taxon>Bogoriellaceae</taxon>
        <taxon>Georgenia</taxon>
    </lineage>
</organism>
<keyword evidence="5" id="KW-0067">ATP-binding</keyword>
<comment type="caution">
    <text evidence="8">The sequence shown here is derived from an EMBL/GenBank/DDBJ whole genome shotgun (WGS) entry which is preliminary data.</text>
</comment>
<dbReference type="Gene3D" id="3.40.1190.20">
    <property type="match status" value="1"/>
</dbReference>
<comment type="similarity">
    <text evidence="1">Belongs to the carbohydrate kinase PfkB family.</text>
</comment>
<keyword evidence="3" id="KW-0547">Nucleotide-binding</keyword>
<evidence type="ECO:0000256" key="2">
    <source>
        <dbReference type="ARBA" id="ARBA00022679"/>
    </source>
</evidence>
<dbReference type="InterPro" id="IPR029056">
    <property type="entry name" value="Ribokinase-like"/>
</dbReference>
<evidence type="ECO:0000259" key="7">
    <source>
        <dbReference type="Pfam" id="PF00294"/>
    </source>
</evidence>
<feature type="region of interest" description="Disordered" evidence="6">
    <location>
        <begin position="1"/>
        <end position="74"/>
    </location>
</feature>
<evidence type="ECO:0000256" key="4">
    <source>
        <dbReference type="ARBA" id="ARBA00022777"/>
    </source>
</evidence>
<keyword evidence="4 8" id="KW-0418">Kinase</keyword>
<dbReference type="Pfam" id="PF00294">
    <property type="entry name" value="PfkB"/>
    <property type="match status" value="1"/>
</dbReference>
<evidence type="ECO:0000256" key="5">
    <source>
        <dbReference type="ARBA" id="ARBA00022840"/>
    </source>
</evidence>
<dbReference type="PROSITE" id="PS00583">
    <property type="entry name" value="PFKB_KINASES_1"/>
    <property type="match status" value="1"/>
</dbReference>
<dbReference type="EMBL" id="JBHSGF010000001">
    <property type="protein sequence ID" value="MFC4554069.1"/>
    <property type="molecule type" value="Genomic_DNA"/>
</dbReference>
<feature type="domain" description="Carbohydrate kinase PfkB" evidence="7">
    <location>
        <begin position="78"/>
        <end position="369"/>
    </location>
</feature>
<dbReference type="GO" id="GO:0016301">
    <property type="term" value="F:kinase activity"/>
    <property type="evidence" value="ECO:0007669"/>
    <property type="project" value="UniProtKB-KW"/>
</dbReference>
<sequence length="378" mass="38542">MTTLPPEDAPGTESGRREAPGEPSGPQSGTTDRRTEPSPAAHPELALLPEPELASTTPAYGPASEASPRGPEAAGSALVLGEALIDVVERAGEDPVEHVGGSPANVALGIARLGHAVELATWFGIDERGDRIRQHLETDGVVLVPGSELGGRTSTAAARIGADGAADYTFDLRSDLPALSPALAPTVVHTGSIAAVLPPGAEKIAEAVERFRPLATITYDPNARPDLMGSAEQARPVMERLIAQADVVKVSDEDLAWLAPGVDVREVAGDWIGLGAGIVVVTLGGAGALAVTAGGVEVDVVAPRVDVVDTVGAGDSFMAGIIDGLWRAGLTGAAQREALRGIDRVTLGDVLTRAAQVAAITVSRAGANPPHRIELAGR</sequence>
<dbReference type="EC" id="2.7.1.-" evidence="8"/>
<dbReference type="InterPro" id="IPR002173">
    <property type="entry name" value="Carboh/pur_kinase_PfkB_CS"/>
</dbReference>
<evidence type="ECO:0000256" key="6">
    <source>
        <dbReference type="SAM" id="MobiDB-lite"/>
    </source>
</evidence>
<dbReference type="InterPro" id="IPR050306">
    <property type="entry name" value="PfkB_Carbo_kinase"/>
</dbReference>
<evidence type="ECO:0000313" key="9">
    <source>
        <dbReference type="Proteomes" id="UP001595955"/>
    </source>
</evidence>
<feature type="compositionally biased region" description="Low complexity" evidence="6">
    <location>
        <begin position="37"/>
        <end position="55"/>
    </location>
</feature>
<proteinExistence type="inferred from homology"/>
<evidence type="ECO:0000256" key="1">
    <source>
        <dbReference type="ARBA" id="ARBA00010688"/>
    </source>
</evidence>
<name>A0ABV9D5T3_9MICO</name>
<dbReference type="RefSeq" id="WP_280525425.1">
    <property type="nucleotide sequence ID" value="NZ_CP033325.1"/>
</dbReference>
<accession>A0ABV9D5T3</accession>
<protein>
    <submittedName>
        <fullName evidence="8">Carbohydrate kinase</fullName>
        <ecNumber evidence="8">2.7.1.-</ecNumber>
    </submittedName>
</protein>
<evidence type="ECO:0000313" key="8">
    <source>
        <dbReference type="EMBL" id="MFC4554069.1"/>
    </source>
</evidence>